<evidence type="ECO:0000256" key="9">
    <source>
        <dbReference type="SAM" id="MobiDB-lite"/>
    </source>
</evidence>
<keyword evidence="4 8" id="KW-0479">Metal-binding</keyword>
<feature type="compositionally biased region" description="Low complexity" evidence="9">
    <location>
        <begin position="243"/>
        <end position="254"/>
    </location>
</feature>
<comment type="similarity">
    <text evidence="2 8">Belongs to the FAN1 family.</text>
</comment>
<name>A0A2P5I1B6_DIAHE</name>
<feature type="region of interest" description="Disordered" evidence="9">
    <location>
        <begin position="346"/>
        <end position="370"/>
    </location>
</feature>
<feature type="region of interest" description="Disordered" evidence="9">
    <location>
        <begin position="240"/>
        <end position="271"/>
    </location>
</feature>
<gene>
    <name evidence="11" type="ORF">DHEL01_v205341</name>
</gene>
<keyword evidence="3 8" id="KW-0540">Nuclease</keyword>
<feature type="region of interest" description="Disordered" evidence="9">
    <location>
        <begin position="129"/>
        <end position="149"/>
    </location>
</feature>
<feature type="compositionally biased region" description="Basic residues" evidence="9">
    <location>
        <begin position="64"/>
        <end position="74"/>
    </location>
</feature>
<keyword evidence="6 8" id="KW-0460">Magnesium</keyword>
<comment type="cofactor">
    <cofactor evidence="8">
        <name>Mg(2+)</name>
        <dbReference type="ChEBI" id="CHEBI:18420"/>
    </cofactor>
    <cofactor evidence="8">
        <name>Mn(2+)</name>
        <dbReference type="ChEBI" id="CHEBI:29035"/>
    </cofactor>
</comment>
<dbReference type="Proteomes" id="UP000094444">
    <property type="component" value="Unassembled WGS sequence"/>
</dbReference>
<dbReference type="InterPro" id="IPR049125">
    <property type="entry name" value="FAN1-like_WH"/>
</dbReference>
<dbReference type="Pfam" id="PF21315">
    <property type="entry name" value="FAN1_HTH"/>
    <property type="match status" value="1"/>
</dbReference>
<dbReference type="GO" id="GO:0017108">
    <property type="term" value="F:5'-flap endonuclease activity"/>
    <property type="evidence" value="ECO:0007669"/>
    <property type="project" value="TreeGrafter"/>
</dbReference>
<accession>A0A2P5I1B6</accession>
<evidence type="ECO:0000256" key="2">
    <source>
        <dbReference type="ARBA" id="ARBA00005533"/>
    </source>
</evidence>
<evidence type="ECO:0000313" key="11">
    <source>
        <dbReference type="EMBL" id="POS76266.1"/>
    </source>
</evidence>
<evidence type="ECO:0000256" key="8">
    <source>
        <dbReference type="RuleBase" id="RU365033"/>
    </source>
</evidence>
<evidence type="ECO:0000256" key="3">
    <source>
        <dbReference type="ARBA" id="ARBA00022722"/>
    </source>
</evidence>
<sequence>MDAFVRRGAASSASSTSREPLADISNSGDMHGRPSKRVKVEGPQRDSSDSDEAGQLSDDSTRNPVKKPARAPPRRTRDIIPDSEDDNEGEGEAGQDTSTHHHHHETALESALPDIKADADAIEEYEAMRASQLSTEDATDVQPGSDVDGRKWARGKSSIYVDAFNLALDTVLEDEAHLFDQKEIAIFDQWRGLDYEAQYLYVRLFLRKVAAWHRRDKLGYHSDISDPDAAIATLQRCRTLPNSDASTRSTPDTTPDTRDHRDGEAAGIPLQGWSLGDSFTFADSSDEHITSVNEAAALLSLDELKGLAKEAKVQGKNKSDILKKLLRTSSQQSGLFAVGLRRDNTTGSMDSIGREAGSETPDTGPKDESNRNQHFLAKILTITGPSLRISPSVFKLFERVHLVFYRSTEWTEKSLTTIILAKISRRNFPQYIVDRTSNIFPDRRSLLEFEQAMRLEFEVDRILEFNGPPGEEGYRRVLEIFDSITAHWRGLIKDEERKENQVYEFGEGAYLRRLNAAHAYTRIAHKAAYVYGRLHEYVEEHALLTELLDQHFFQMGRRGSWYQRKALLEEHYMWEEQPAPHIADKEQQKKHWRGIAIATCEAALEDRDCHLVYHFDLQKRLIKLEKRNRIPKRLQHDFGHVRLQNPEEHTVSGTQIKRDDPTAGKRGGNSTKTVWVDEAEGGGECSVEEMCLSHYRTAGWKGYHSEGGILRTLFAYLFYDILFLYTPNVFQTAYQTCPLDLHTDAFYPTRASEINHRLAQISNGDAPRIIRQVDSEHRERRTCVVGLNWDYELEDLVELAGCFRGEALAAVCKVMAQEYRQRGGGVPDLVLWRTDPKRECMFAEVKSANDRLSDTQRLWIHVLTGAGVRVALVNAIAGNTKEVN</sequence>
<comment type="caution">
    <text evidence="11">The sequence shown here is derived from an EMBL/GenBank/DDBJ whole genome shotgun (WGS) entry which is preliminary data.</text>
</comment>
<dbReference type="PANTHER" id="PTHR15749:SF4">
    <property type="entry name" value="FANCONI-ASSOCIATED NUCLEASE 1"/>
    <property type="match status" value="1"/>
</dbReference>
<dbReference type="InterPro" id="IPR049132">
    <property type="entry name" value="FAN1-like_euk"/>
</dbReference>
<dbReference type="InterPro" id="IPR049126">
    <property type="entry name" value="FAN1-like_TPR"/>
</dbReference>
<dbReference type="GO" id="GO:0008409">
    <property type="term" value="F:5'-3' exonuclease activity"/>
    <property type="evidence" value="ECO:0007669"/>
    <property type="project" value="TreeGrafter"/>
</dbReference>
<dbReference type="PANTHER" id="PTHR15749">
    <property type="entry name" value="FANCONI-ASSOCIATED NUCLEASE 1"/>
    <property type="match status" value="1"/>
</dbReference>
<dbReference type="AlphaFoldDB" id="A0A2P5I1B6"/>
<dbReference type="GO" id="GO:0070336">
    <property type="term" value="F:flap-structured DNA binding"/>
    <property type="evidence" value="ECO:0007669"/>
    <property type="project" value="TreeGrafter"/>
</dbReference>
<keyword evidence="8" id="KW-0227">DNA damage</keyword>
<dbReference type="STRING" id="158607.A0A2P5I1B6"/>
<reference evidence="11" key="1">
    <citation type="submission" date="2017-09" db="EMBL/GenBank/DDBJ databases">
        <title>Polyketide synthases of a Diaporthe helianthi virulent isolate.</title>
        <authorList>
            <person name="Baroncelli R."/>
        </authorList>
    </citation>
    <scope>NUCLEOTIDE SEQUENCE [LARGE SCALE GENOMIC DNA]</scope>
    <source>
        <strain evidence="11">7/96</strain>
    </source>
</reference>
<evidence type="ECO:0000313" key="12">
    <source>
        <dbReference type="Proteomes" id="UP000094444"/>
    </source>
</evidence>
<dbReference type="GO" id="GO:0004528">
    <property type="term" value="F:phosphodiesterase I activity"/>
    <property type="evidence" value="ECO:0007669"/>
    <property type="project" value="UniProtKB-EC"/>
</dbReference>
<evidence type="ECO:0000256" key="5">
    <source>
        <dbReference type="ARBA" id="ARBA00022801"/>
    </source>
</evidence>
<evidence type="ECO:0000259" key="10">
    <source>
        <dbReference type="SMART" id="SM00990"/>
    </source>
</evidence>
<evidence type="ECO:0000256" key="6">
    <source>
        <dbReference type="ARBA" id="ARBA00022842"/>
    </source>
</evidence>
<evidence type="ECO:0000256" key="7">
    <source>
        <dbReference type="ARBA" id="ARBA00023211"/>
    </source>
</evidence>
<dbReference type="Gene3D" id="3.40.1350.10">
    <property type="match status" value="1"/>
</dbReference>
<dbReference type="CDD" id="cd22326">
    <property type="entry name" value="FAN1-like"/>
    <property type="match status" value="1"/>
</dbReference>
<dbReference type="OrthoDB" id="76364at2759"/>
<feature type="region of interest" description="Disordered" evidence="9">
    <location>
        <begin position="1"/>
        <end position="113"/>
    </location>
</feature>
<feature type="compositionally biased region" description="Basic and acidic residues" evidence="9">
    <location>
        <begin position="255"/>
        <end position="264"/>
    </location>
</feature>
<keyword evidence="8" id="KW-0234">DNA repair</keyword>
<dbReference type="InterPro" id="IPR033315">
    <property type="entry name" value="Fan1-like"/>
</dbReference>
<keyword evidence="5 8" id="KW-0378">Hydrolase</keyword>
<keyword evidence="8" id="KW-0539">Nucleus</keyword>
<evidence type="ECO:0000256" key="4">
    <source>
        <dbReference type="ARBA" id="ARBA00022723"/>
    </source>
</evidence>
<organism evidence="11 12">
    <name type="scientific">Diaporthe helianthi</name>
    <dbReference type="NCBI Taxonomy" id="158607"/>
    <lineage>
        <taxon>Eukaryota</taxon>
        <taxon>Fungi</taxon>
        <taxon>Dikarya</taxon>
        <taxon>Ascomycota</taxon>
        <taxon>Pezizomycotina</taxon>
        <taxon>Sordariomycetes</taxon>
        <taxon>Sordariomycetidae</taxon>
        <taxon>Diaporthales</taxon>
        <taxon>Diaporthaceae</taxon>
        <taxon>Diaporthe</taxon>
    </lineage>
</organism>
<dbReference type="Pfam" id="PF08774">
    <property type="entry name" value="VRR_NUC"/>
    <property type="match status" value="1"/>
</dbReference>
<dbReference type="SMART" id="SM00990">
    <property type="entry name" value="VRR_NUC"/>
    <property type="match status" value="1"/>
</dbReference>
<dbReference type="GO" id="GO:0036297">
    <property type="term" value="P:interstrand cross-link repair"/>
    <property type="evidence" value="ECO:0007669"/>
    <property type="project" value="InterPro"/>
</dbReference>
<dbReference type="InterPro" id="IPR011856">
    <property type="entry name" value="tRNA_endonuc-like_dom_sf"/>
</dbReference>
<comment type="catalytic activity">
    <reaction evidence="1 8">
        <text>Hydrolytically removes 5'-nucleotides successively from the 3'-hydroxy termini of 3'-hydroxy-terminated oligonucleotides.</text>
        <dbReference type="EC" id="3.1.4.1"/>
    </reaction>
</comment>
<evidence type="ECO:0000256" key="1">
    <source>
        <dbReference type="ARBA" id="ARBA00000983"/>
    </source>
</evidence>
<feature type="compositionally biased region" description="Basic and acidic residues" evidence="9">
    <location>
        <begin position="38"/>
        <end position="48"/>
    </location>
</feature>
<feature type="region of interest" description="Disordered" evidence="9">
    <location>
        <begin position="648"/>
        <end position="670"/>
    </location>
</feature>
<feature type="domain" description="VRR-NUC" evidence="10">
    <location>
        <begin position="761"/>
        <end position="877"/>
    </location>
</feature>
<dbReference type="EC" id="3.1.4.1" evidence="8"/>
<dbReference type="GO" id="GO:0005634">
    <property type="term" value="C:nucleus"/>
    <property type="evidence" value="ECO:0007669"/>
    <property type="project" value="UniProtKB-SubCell"/>
</dbReference>
<comment type="subcellular location">
    <subcellularLocation>
        <location evidence="8">Nucleus</location>
    </subcellularLocation>
</comment>
<comment type="function">
    <text evidence="8">Nuclease required for the repair of DNA interstrand cross-links (ICL). Acts as a 5'-3' exonuclease that anchors at a cut end of DNA and cleaves DNA successively at every third nucleotide, allowing to excise an ICL from one strand through flanking incisions.</text>
</comment>
<feature type="compositionally biased region" description="Basic and acidic residues" evidence="9">
    <location>
        <begin position="648"/>
        <end position="663"/>
    </location>
</feature>
<dbReference type="FunFam" id="3.40.1350.10:FF:000009">
    <property type="entry name" value="Fanconi-associated nuclease"/>
    <property type="match status" value="1"/>
</dbReference>
<protein>
    <recommendedName>
        <fullName evidence="8">Fanconi-associated nuclease</fullName>
        <ecNumber evidence="8">3.1.4.1</ecNumber>
    </recommendedName>
</protein>
<dbReference type="GO" id="GO:0046872">
    <property type="term" value="F:metal ion binding"/>
    <property type="evidence" value="ECO:0007669"/>
    <property type="project" value="UniProtKB-KW"/>
</dbReference>
<dbReference type="Pfam" id="PF21170">
    <property type="entry name" value="FAN1_TPR"/>
    <property type="match status" value="1"/>
</dbReference>
<dbReference type="EMBL" id="MAVT02000388">
    <property type="protein sequence ID" value="POS76266.1"/>
    <property type="molecule type" value="Genomic_DNA"/>
</dbReference>
<feature type="compositionally biased region" description="Acidic residues" evidence="9">
    <location>
        <begin position="81"/>
        <end position="93"/>
    </location>
</feature>
<keyword evidence="12" id="KW-1185">Reference proteome</keyword>
<dbReference type="InterPro" id="IPR014883">
    <property type="entry name" value="VRR_NUC"/>
</dbReference>
<dbReference type="InParanoid" id="A0A2P5I1B6"/>
<proteinExistence type="inferred from homology"/>
<keyword evidence="7 8" id="KW-0464">Manganese</keyword>